<comment type="caution">
    <text evidence="1">The sequence shown here is derived from an EMBL/GenBank/DDBJ whole genome shotgun (WGS) entry which is preliminary data.</text>
</comment>
<dbReference type="Proteomes" id="UP001165064">
    <property type="component" value="Unassembled WGS sequence"/>
</dbReference>
<evidence type="ECO:0000313" key="2">
    <source>
        <dbReference type="Proteomes" id="UP001165064"/>
    </source>
</evidence>
<reference evidence="1" key="1">
    <citation type="submission" date="2023-04" db="EMBL/GenBank/DDBJ databases">
        <title>Ambrosiozyma monospora NBRC 10751.</title>
        <authorList>
            <person name="Ichikawa N."/>
            <person name="Sato H."/>
            <person name="Tonouchi N."/>
        </authorList>
    </citation>
    <scope>NUCLEOTIDE SEQUENCE</scope>
    <source>
        <strain evidence="1">NBRC 10751</strain>
    </source>
</reference>
<dbReference type="EMBL" id="BSXS01001644">
    <property type="protein sequence ID" value="GME76809.1"/>
    <property type="molecule type" value="Genomic_DNA"/>
</dbReference>
<accession>A0ACB5SYY5</accession>
<evidence type="ECO:0000313" key="1">
    <source>
        <dbReference type="EMBL" id="GME76809.1"/>
    </source>
</evidence>
<gene>
    <name evidence="1" type="ORF">Amon02_000277200</name>
</gene>
<sequence>MLPPSLTSLNFKTFETNKDGTLPSTLISLDIDLAVYENPFLNFWRRFINPLENLLYLKISSIIAEPILDFTKLQIPSLIVTVELIFVNDDAETHSLVFDHLPSSLLHFQINCPADSHVRSIDVSSVEERSLDQLKNFLFILKPARN</sequence>
<protein>
    <submittedName>
        <fullName evidence="1">Unnamed protein product</fullName>
    </submittedName>
</protein>
<proteinExistence type="predicted"/>
<name>A0ACB5SYY5_AMBMO</name>
<organism evidence="1 2">
    <name type="scientific">Ambrosiozyma monospora</name>
    <name type="common">Yeast</name>
    <name type="synonym">Endomycopsis monosporus</name>
    <dbReference type="NCBI Taxonomy" id="43982"/>
    <lineage>
        <taxon>Eukaryota</taxon>
        <taxon>Fungi</taxon>
        <taxon>Dikarya</taxon>
        <taxon>Ascomycota</taxon>
        <taxon>Saccharomycotina</taxon>
        <taxon>Pichiomycetes</taxon>
        <taxon>Pichiales</taxon>
        <taxon>Pichiaceae</taxon>
        <taxon>Ambrosiozyma</taxon>
    </lineage>
</organism>
<keyword evidence="2" id="KW-1185">Reference proteome</keyword>